<organism evidence="2 3">
    <name type="scientific">Stentor coeruleus</name>
    <dbReference type="NCBI Taxonomy" id="5963"/>
    <lineage>
        <taxon>Eukaryota</taxon>
        <taxon>Sar</taxon>
        <taxon>Alveolata</taxon>
        <taxon>Ciliophora</taxon>
        <taxon>Postciliodesmatophora</taxon>
        <taxon>Heterotrichea</taxon>
        <taxon>Heterotrichida</taxon>
        <taxon>Stentoridae</taxon>
        <taxon>Stentor</taxon>
    </lineage>
</organism>
<feature type="coiled-coil region" evidence="1">
    <location>
        <begin position="104"/>
        <end position="257"/>
    </location>
</feature>
<evidence type="ECO:0000256" key="1">
    <source>
        <dbReference type="SAM" id="Coils"/>
    </source>
</evidence>
<keyword evidence="1" id="KW-0175">Coiled coil</keyword>
<comment type="caution">
    <text evidence="2">The sequence shown here is derived from an EMBL/GenBank/DDBJ whole genome shotgun (WGS) entry which is preliminary data.</text>
</comment>
<dbReference type="AlphaFoldDB" id="A0A1R2B3F6"/>
<evidence type="ECO:0000313" key="3">
    <source>
        <dbReference type="Proteomes" id="UP000187209"/>
    </source>
</evidence>
<protein>
    <submittedName>
        <fullName evidence="2">Uncharacterized protein</fullName>
    </submittedName>
</protein>
<keyword evidence="3" id="KW-1185">Reference proteome</keyword>
<sequence length="335" mass="39445">MVDNLQNIHSNGEQIDQKKLFIAVTHEHIKECTTSYCEDCHLEICKECSVLQENNSLLKCEFCNTIQNHPNLNAISNIVSEEIIKRNQILAQKTLELQISKKLIQEKELQYKNFEKITAEKKEKNERLIKKTMELEAKHRLLEEKVEKYNANLVMNTTKANMITADLSRIRMEHEEVQKKIKEFQEMIKEQDEENKKLEEDMENTKKDFEVQKEEIELKKLNETELKKRLSKLQGNIEKVKKENKSLEFHLRVLNDEERIKSGTISVISEKVSLIAGSHLEPKQERSNELSLQMKNQLEEVMKLYQNINSLKKEKQARKAKAAEMTNKNCKCYIQ</sequence>
<accession>A0A1R2B3F6</accession>
<dbReference type="EMBL" id="MPUH01001000">
    <property type="protein sequence ID" value="OMJ71333.1"/>
    <property type="molecule type" value="Genomic_DNA"/>
</dbReference>
<name>A0A1R2B3F6_9CILI</name>
<reference evidence="2 3" key="1">
    <citation type="submission" date="2016-11" db="EMBL/GenBank/DDBJ databases">
        <title>The macronuclear genome of Stentor coeruleus: a giant cell with tiny introns.</title>
        <authorList>
            <person name="Slabodnick M."/>
            <person name="Ruby J.G."/>
            <person name="Reiff S.B."/>
            <person name="Swart E.C."/>
            <person name="Gosai S."/>
            <person name="Prabakaran S."/>
            <person name="Witkowska E."/>
            <person name="Larue G.E."/>
            <person name="Fisher S."/>
            <person name="Freeman R.M."/>
            <person name="Gunawardena J."/>
            <person name="Chu W."/>
            <person name="Stover N.A."/>
            <person name="Gregory B.D."/>
            <person name="Nowacki M."/>
            <person name="Derisi J."/>
            <person name="Roy S.W."/>
            <person name="Marshall W.F."/>
            <person name="Sood P."/>
        </authorList>
    </citation>
    <scope>NUCLEOTIDE SEQUENCE [LARGE SCALE GENOMIC DNA]</scope>
    <source>
        <strain evidence="2">WM001</strain>
    </source>
</reference>
<evidence type="ECO:0000313" key="2">
    <source>
        <dbReference type="EMBL" id="OMJ71333.1"/>
    </source>
</evidence>
<gene>
    <name evidence="2" type="ORF">SteCoe_30485</name>
</gene>
<dbReference type="Proteomes" id="UP000187209">
    <property type="component" value="Unassembled WGS sequence"/>
</dbReference>
<proteinExistence type="predicted"/>
<feature type="coiled-coil region" evidence="1">
    <location>
        <begin position="294"/>
        <end position="328"/>
    </location>
</feature>